<dbReference type="AlphaFoldDB" id="A0AAD7A2R4"/>
<name>A0AAD7A2R4_9AGAR</name>
<accession>A0AAD7A2R4</accession>
<evidence type="ECO:0000313" key="2">
    <source>
        <dbReference type="EMBL" id="KAJ7348319.1"/>
    </source>
</evidence>
<gene>
    <name evidence="2" type="ORF">DFH08DRAFT_743779</name>
</gene>
<dbReference type="Gene3D" id="3.30.710.10">
    <property type="entry name" value="Potassium Channel Kv1.1, Chain A"/>
    <property type="match status" value="1"/>
</dbReference>
<dbReference type="PROSITE" id="PS50097">
    <property type="entry name" value="BTB"/>
    <property type="match status" value="1"/>
</dbReference>
<feature type="domain" description="BTB" evidence="1">
    <location>
        <begin position="28"/>
        <end position="89"/>
    </location>
</feature>
<comment type="caution">
    <text evidence="2">The sequence shown here is derived from an EMBL/GenBank/DDBJ whole genome shotgun (WGS) entry which is preliminary data.</text>
</comment>
<organism evidence="2 3">
    <name type="scientific">Mycena albidolilacea</name>
    <dbReference type="NCBI Taxonomy" id="1033008"/>
    <lineage>
        <taxon>Eukaryota</taxon>
        <taxon>Fungi</taxon>
        <taxon>Dikarya</taxon>
        <taxon>Basidiomycota</taxon>
        <taxon>Agaricomycotina</taxon>
        <taxon>Agaricomycetes</taxon>
        <taxon>Agaricomycetidae</taxon>
        <taxon>Agaricales</taxon>
        <taxon>Marasmiineae</taxon>
        <taxon>Mycenaceae</taxon>
        <taxon>Mycena</taxon>
    </lineage>
</organism>
<sequence length="300" mass="33846">MSCPNSDIIDSNPSPFIPTHPFAKAAGADTILRSSDGADFYVHHAILSLVSPVFETMFSLPQAESSPTVPNIDLQEGSATLDRVLRFFYPAAQPNVATLEELQDVIEVLMKYDMQCVIPMAKQHLEKYHSSRPLAVYAIACRYRWKDVAVAAARESLNHALRARLLADAPPDLEGVTAVAYHNLLQYHFRCGEAARSTTAQLRWFSWPTTLDYCRCNKTPVMFADDSYRQAPVWFSQYLTGVCDVLTVIPGSNVRETGTFYTTLWQNKCDRCCQFNFINFVTSQLPAQLKVEIDEIELRF</sequence>
<dbReference type="InterPro" id="IPR011333">
    <property type="entry name" value="SKP1/BTB/POZ_sf"/>
</dbReference>
<protein>
    <recommendedName>
        <fullName evidence="1">BTB domain-containing protein</fullName>
    </recommendedName>
</protein>
<dbReference type="InterPro" id="IPR000210">
    <property type="entry name" value="BTB/POZ_dom"/>
</dbReference>
<reference evidence="2" key="1">
    <citation type="submission" date="2023-03" db="EMBL/GenBank/DDBJ databases">
        <title>Massive genome expansion in bonnet fungi (Mycena s.s.) driven by repeated elements and novel gene families across ecological guilds.</title>
        <authorList>
            <consortium name="Lawrence Berkeley National Laboratory"/>
            <person name="Harder C.B."/>
            <person name="Miyauchi S."/>
            <person name="Viragh M."/>
            <person name="Kuo A."/>
            <person name="Thoen E."/>
            <person name="Andreopoulos B."/>
            <person name="Lu D."/>
            <person name="Skrede I."/>
            <person name="Drula E."/>
            <person name="Henrissat B."/>
            <person name="Morin E."/>
            <person name="Kohler A."/>
            <person name="Barry K."/>
            <person name="LaButti K."/>
            <person name="Morin E."/>
            <person name="Salamov A."/>
            <person name="Lipzen A."/>
            <person name="Mereny Z."/>
            <person name="Hegedus B."/>
            <person name="Baldrian P."/>
            <person name="Stursova M."/>
            <person name="Weitz H."/>
            <person name="Taylor A."/>
            <person name="Grigoriev I.V."/>
            <person name="Nagy L.G."/>
            <person name="Martin F."/>
            <person name="Kauserud H."/>
        </authorList>
    </citation>
    <scope>NUCLEOTIDE SEQUENCE</scope>
    <source>
        <strain evidence="2">CBHHK002</strain>
    </source>
</reference>
<dbReference type="SUPFAM" id="SSF54695">
    <property type="entry name" value="POZ domain"/>
    <property type="match status" value="1"/>
</dbReference>
<evidence type="ECO:0000313" key="3">
    <source>
        <dbReference type="Proteomes" id="UP001218218"/>
    </source>
</evidence>
<dbReference type="EMBL" id="JARIHO010000017">
    <property type="protein sequence ID" value="KAJ7348319.1"/>
    <property type="molecule type" value="Genomic_DNA"/>
</dbReference>
<dbReference type="Proteomes" id="UP001218218">
    <property type="component" value="Unassembled WGS sequence"/>
</dbReference>
<dbReference type="SMART" id="SM00225">
    <property type="entry name" value="BTB"/>
    <property type="match status" value="1"/>
</dbReference>
<evidence type="ECO:0000259" key="1">
    <source>
        <dbReference type="PROSITE" id="PS50097"/>
    </source>
</evidence>
<dbReference type="Pfam" id="PF00651">
    <property type="entry name" value="BTB"/>
    <property type="match status" value="1"/>
</dbReference>
<proteinExistence type="predicted"/>
<keyword evidence="3" id="KW-1185">Reference proteome</keyword>